<name>A0A166VLM5_9HYPO</name>
<sequence length="339" mass="38896">MTTSLSETPPDHSGLLPLTPPDSERRTTSDVTVESVQDLRRYWERVRPKLNKETAYIKISDQFDPLQHTEEISGFIRRFDCYSTFIRVRMPTTIHDAFCRGLEDEYRTQKLQYERDFVDIRLAGSSDVSLSGRKQSRSPDIQFRHLLHAKPRVIIEVAYSQSLKELRDVAEDYILETDGQVRRVYGIKLSPLGGKPLTISEWRPKITPSDNPDFDEDIRAEEIYCKEFRSADGSPVNPHECIVISAHDFDVAAEAEISIPFRRIFEILQEVEQMQNVPEERPAKRLRHVRRTPSPIEQLNEDDEAVFAAREDAEEEAGSGKDPDYEPGSNNSQESASSL</sequence>
<organism evidence="2 3">
    <name type="scientific">Moelleriella libera RCEF 2490</name>
    <dbReference type="NCBI Taxonomy" id="1081109"/>
    <lineage>
        <taxon>Eukaryota</taxon>
        <taxon>Fungi</taxon>
        <taxon>Dikarya</taxon>
        <taxon>Ascomycota</taxon>
        <taxon>Pezizomycotina</taxon>
        <taxon>Sordariomycetes</taxon>
        <taxon>Hypocreomycetidae</taxon>
        <taxon>Hypocreales</taxon>
        <taxon>Clavicipitaceae</taxon>
        <taxon>Moelleriella</taxon>
    </lineage>
</organism>
<dbReference type="STRING" id="1081109.A0A166VLM5"/>
<dbReference type="EMBL" id="AZGY01000001">
    <property type="protein sequence ID" value="OAA33796.1"/>
    <property type="molecule type" value="Genomic_DNA"/>
</dbReference>
<dbReference type="AlphaFoldDB" id="A0A166VLM5"/>
<feature type="region of interest" description="Disordered" evidence="1">
    <location>
        <begin position="1"/>
        <end position="31"/>
    </location>
</feature>
<proteinExistence type="predicted"/>
<comment type="caution">
    <text evidence="2">The sequence shown here is derived from an EMBL/GenBank/DDBJ whole genome shotgun (WGS) entry which is preliminary data.</text>
</comment>
<dbReference type="Proteomes" id="UP000078544">
    <property type="component" value="Unassembled WGS sequence"/>
</dbReference>
<feature type="compositionally biased region" description="Polar residues" evidence="1">
    <location>
        <begin position="328"/>
        <end position="339"/>
    </location>
</feature>
<dbReference type="OrthoDB" id="3485856at2759"/>
<feature type="region of interest" description="Disordered" evidence="1">
    <location>
        <begin position="284"/>
        <end position="339"/>
    </location>
</feature>
<accession>A0A166VLM5</accession>
<gene>
    <name evidence="2" type="ORF">AAL_01261</name>
</gene>
<reference evidence="2 3" key="1">
    <citation type="journal article" date="2016" name="Genome Biol. Evol.">
        <title>Divergent and convergent evolution of fungal pathogenicity.</title>
        <authorList>
            <person name="Shang Y."/>
            <person name="Xiao G."/>
            <person name="Zheng P."/>
            <person name="Cen K."/>
            <person name="Zhan S."/>
            <person name="Wang C."/>
        </authorList>
    </citation>
    <scope>NUCLEOTIDE SEQUENCE [LARGE SCALE GENOMIC DNA]</scope>
    <source>
        <strain evidence="2 3">RCEF 2490</strain>
    </source>
</reference>
<evidence type="ECO:0000313" key="3">
    <source>
        <dbReference type="Proteomes" id="UP000078544"/>
    </source>
</evidence>
<keyword evidence="3" id="KW-1185">Reference proteome</keyword>
<evidence type="ECO:0000313" key="2">
    <source>
        <dbReference type="EMBL" id="OAA33796.1"/>
    </source>
</evidence>
<protein>
    <submittedName>
        <fullName evidence="2">Uncharacterized protein</fullName>
    </submittedName>
</protein>
<evidence type="ECO:0000256" key="1">
    <source>
        <dbReference type="SAM" id="MobiDB-lite"/>
    </source>
</evidence>